<dbReference type="KEGG" id="bgy:BGLY_2062"/>
<organism evidence="1 2">
    <name type="scientific">Bacillus glycinifermentans</name>
    <dbReference type="NCBI Taxonomy" id="1664069"/>
    <lineage>
        <taxon>Bacteria</taxon>
        <taxon>Bacillati</taxon>
        <taxon>Bacillota</taxon>
        <taxon>Bacilli</taxon>
        <taxon>Bacillales</taxon>
        <taxon>Bacillaceae</taxon>
        <taxon>Bacillus</taxon>
    </lineage>
</organism>
<gene>
    <name evidence="1" type="ORF">EQZ20_10510</name>
</gene>
<dbReference type="Proteomes" id="UP000288675">
    <property type="component" value="Chromosome"/>
</dbReference>
<dbReference type="GeneID" id="82853112"/>
<sequence length="73" mass="8567">MSQTYACFLNGKFYGAGNLEYMNELFRDYVVNSEMYGKGECAFRITSQEKAREILINETINNNYEALKRMEDE</sequence>
<accession>A0AAJ3YY81</accession>
<evidence type="ECO:0000313" key="1">
    <source>
        <dbReference type="EMBL" id="QAT65311.1"/>
    </source>
</evidence>
<name>A0AAJ3YY81_9BACI</name>
<reference evidence="1 2" key="1">
    <citation type="submission" date="2019-01" db="EMBL/GenBank/DDBJ databases">
        <title>Genome sequence of Bacillus glycinifermentans SRCM103574.</title>
        <authorList>
            <person name="Kong H.-J."/>
            <person name="Jeong S.-Y."/>
            <person name="Jeong D.-Y."/>
        </authorList>
    </citation>
    <scope>NUCLEOTIDE SEQUENCE [LARGE SCALE GENOMIC DNA]</scope>
    <source>
        <strain evidence="1 2">SRCM103574</strain>
    </source>
</reference>
<dbReference type="EMBL" id="CP035232">
    <property type="protein sequence ID" value="QAT65311.1"/>
    <property type="molecule type" value="Genomic_DNA"/>
</dbReference>
<proteinExistence type="predicted"/>
<dbReference type="RefSeq" id="WP_065894499.1">
    <property type="nucleotide sequence ID" value="NZ_CP035232.1"/>
</dbReference>
<evidence type="ECO:0000313" key="2">
    <source>
        <dbReference type="Proteomes" id="UP000288675"/>
    </source>
</evidence>
<dbReference type="AlphaFoldDB" id="A0AAJ3YY81"/>
<protein>
    <submittedName>
        <fullName evidence="1">Uncharacterized protein</fullName>
    </submittedName>
</protein>